<proteinExistence type="predicted"/>
<protein>
    <submittedName>
        <fullName evidence="1">Uncharacterized protein</fullName>
    </submittedName>
</protein>
<organism evidence="1">
    <name type="scientific">Siphoviridae sp. ct6d71</name>
    <dbReference type="NCBI Taxonomy" id="2826298"/>
    <lineage>
        <taxon>Viruses</taxon>
        <taxon>Duplodnaviria</taxon>
        <taxon>Heunggongvirae</taxon>
        <taxon>Uroviricota</taxon>
        <taxon>Caudoviricetes</taxon>
    </lineage>
</organism>
<dbReference type="EMBL" id="BK015797">
    <property type="protein sequence ID" value="DAE25461.1"/>
    <property type="molecule type" value="Genomic_DNA"/>
</dbReference>
<sequence>MRQRRHYMKPVCKDCTERHTACHDTCEKYLAAKQELFEAKLKETKDSDVDRYIEKGQYQRAHYRFEMRRRGRKIY</sequence>
<reference evidence="1" key="1">
    <citation type="journal article" date="2021" name="Proc. Natl. Acad. Sci. U.S.A.">
        <title>A Catalog of Tens of Thousands of Viruses from Human Metagenomes Reveals Hidden Associations with Chronic Diseases.</title>
        <authorList>
            <person name="Tisza M.J."/>
            <person name="Buck C.B."/>
        </authorList>
    </citation>
    <scope>NUCLEOTIDE SEQUENCE</scope>
    <source>
        <strain evidence="1">Ct6d71</strain>
    </source>
</reference>
<name>A0A8S5R3B2_9CAUD</name>
<evidence type="ECO:0000313" key="1">
    <source>
        <dbReference type="EMBL" id="DAE25461.1"/>
    </source>
</evidence>
<accession>A0A8S5R3B2</accession>